<reference evidence="13 14" key="1">
    <citation type="submission" date="2022-08" db="EMBL/GenBank/DDBJ databases">
        <title>novel species in genus Aeromicrobium.</title>
        <authorList>
            <person name="Ye L."/>
        </authorList>
    </citation>
    <scope>NUCLEOTIDE SEQUENCE [LARGE SCALE GENOMIC DNA]</scope>
    <source>
        <strain evidence="14">zg-Y1379</strain>
    </source>
</reference>
<dbReference type="SUPFAM" id="SSF53955">
    <property type="entry name" value="Lysozyme-like"/>
    <property type="match status" value="1"/>
</dbReference>
<comment type="catalytic activity">
    <reaction evidence="7">
        <text>Preferential cleavage: (Ac)2-L-Lys-D-Ala-|-D-Ala. Also transpeptidation of peptidyl-alanyl moieties that are N-acyl substituents of D-alanine.</text>
        <dbReference type="EC" id="3.4.16.4"/>
    </reaction>
</comment>
<dbReference type="InterPro" id="IPR012338">
    <property type="entry name" value="Beta-lactam/transpept-like"/>
</dbReference>
<dbReference type="SUPFAM" id="SSF56601">
    <property type="entry name" value="beta-lactamase/transpeptidase-like"/>
    <property type="match status" value="1"/>
</dbReference>
<feature type="transmembrane region" description="Helical" evidence="10">
    <location>
        <begin position="68"/>
        <end position="88"/>
    </location>
</feature>
<organism evidence="13 14">
    <name type="scientific">Aeromicrobium wangtongii</name>
    <dbReference type="NCBI Taxonomy" id="2969247"/>
    <lineage>
        <taxon>Bacteria</taxon>
        <taxon>Bacillati</taxon>
        <taxon>Actinomycetota</taxon>
        <taxon>Actinomycetes</taxon>
        <taxon>Propionibacteriales</taxon>
        <taxon>Nocardioidaceae</taxon>
        <taxon>Aeromicrobium</taxon>
    </lineage>
</organism>
<dbReference type="Gene3D" id="1.10.3810.10">
    <property type="entry name" value="Biosynthetic peptidoglycan transglycosylase-like"/>
    <property type="match status" value="1"/>
</dbReference>
<keyword evidence="2" id="KW-0645">Protease</keyword>
<dbReference type="PANTHER" id="PTHR32282:SF34">
    <property type="entry name" value="PENICILLIN-BINDING PROTEIN 1A"/>
    <property type="match status" value="1"/>
</dbReference>
<evidence type="ECO:0000256" key="5">
    <source>
        <dbReference type="ARBA" id="ARBA00022801"/>
    </source>
</evidence>
<evidence type="ECO:0000256" key="3">
    <source>
        <dbReference type="ARBA" id="ARBA00022676"/>
    </source>
</evidence>
<feature type="compositionally biased region" description="Polar residues" evidence="9">
    <location>
        <begin position="452"/>
        <end position="466"/>
    </location>
</feature>
<dbReference type="RefSeq" id="WP_232402428.1">
    <property type="nucleotide sequence ID" value="NZ_CP102173.1"/>
</dbReference>
<keyword evidence="5" id="KW-0378">Hydrolase</keyword>
<keyword evidence="14" id="KW-1185">Reference proteome</keyword>
<dbReference type="InterPro" id="IPR023346">
    <property type="entry name" value="Lysozyme-like_dom_sf"/>
</dbReference>
<accession>A0ABY5M8C0</accession>
<keyword evidence="1" id="KW-0121">Carboxypeptidase</keyword>
<dbReference type="InterPro" id="IPR036950">
    <property type="entry name" value="PBP_transglycosylase"/>
</dbReference>
<keyword evidence="3" id="KW-0328">Glycosyltransferase</keyword>
<feature type="compositionally biased region" description="Basic residues" evidence="9">
    <location>
        <begin position="1"/>
        <end position="16"/>
    </location>
</feature>
<feature type="region of interest" description="Disordered" evidence="9">
    <location>
        <begin position="439"/>
        <end position="466"/>
    </location>
</feature>
<feature type="compositionally biased region" description="Low complexity" evidence="9">
    <location>
        <begin position="17"/>
        <end position="41"/>
    </location>
</feature>
<feature type="compositionally biased region" description="Gly residues" evidence="9">
    <location>
        <begin position="42"/>
        <end position="51"/>
    </location>
</feature>
<evidence type="ECO:0000256" key="6">
    <source>
        <dbReference type="ARBA" id="ARBA00023268"/>
    </source>
</evidence>
<keyword evidence="6" id="KW-0511">Multifunctional enzyme</keyword>
<keyword evidence="4" id="KW-0808">Transferase</keyword>
<feature type="region of interest" description="Disordered" evidence="9">
    <location>
        <begin position="1"/>
        <end position="51"/>
    </location>
</feature>
<dbReference type="InterPro" id="IPR050396">
    <property type="entry name" value="Glycosyltr_51/Transpeptidase"/>
</dbReference>
<dbReference type="InterPro" id="IPR001460">
    <property type="entry name" value="PCN-bd_Tpept"/>
</dbReference>
<dbReference type="Pfam" id="PF00912">
    <property type="entry name" value="Transgly"/>
    <property type="match status" value="1"/>
</dbReference>
<evidence type="ECO:0000256" key="4">
    <source>
        <dbReference type="ARBA" id="ARBA00022679"/>
    </source>
</evidence>
<feature type="region of interest" description="Disordered" evidence="9">
    <location>
        <begin position="684"/>
        <end position="767"/>
    </location>
</feature>
<evidence type="ECO:0000256" key="7">
    <source>
        <dbReference type="ARBA" id="ARBA00034000"/>
    </source>
</evidence>
<dbReference type="EMBL" id="CP102173">
    <property type="protein sequence ID" value="UUP13712.1"/>
    <property type="molecule type" value="Genomic_DNA"/>
</dbReference>
<evidence type="ECO:0000256" key="10">
    <source>
        <dbReference type="SAM" id="Phobius"/>
    </source>
</evidence>
<feature type="domain" description="Penicillin-binding protein transpeptidase" evidence="11">
    <location>
        <begin position="386"/>
        <end position="644"/>
    </location>
</feature>
<sequence length="767" mass="82146">MAAQRKRPSTTKRPAAKRPATSRTTAASRSKSGAGKSAAKNGGKGGALRGFGRRVGGQGPWWARALRWFSFVGVTGILAAAAAFFVLYQTINIPDANADFQTQTTQVYYSDGKHKIGEFALQDRENISIDEIPASMQAAAIAAEDRSFYTNRGIDLKGIIRAVRDNTTSGEIQGGGSTITQQYVKILYLTQERSYTRKVKEAILSIKIHNQLSKKEILEGYLNTIYFGNGAYGVQVASQDYFGKPASELNYAQSALLATIINSPGYYDPYAENAQSRIQPRFNYVLKGMVKSGAITSEEAAKFSDKLPSVKPKKDLNRFGGTKGFLLAAVKDQMTKLEFTPSQIEGGGLRIVTTFDYEDQKDAVEAIKLNRPADRPELHPALASIQPGTGAVRAMYGGPDFLKSQQNWALLPTQPGSTFKVFAVVAALENGYSLRTTLNGNSPLRDKDGKQITENQGETGTSSFGQIPLSTATAKSVNTAFVDLTIQMAGGMDSDWAKGADKVLKAANQAGIPSSITDKWAKVANVSLGTNPVPPIDMANAYATLAADGKRADWYMVETVKDYQGTVLHEHEVKTKQTIPKDVAADTIAAMQGVVSAGSGTNARTICPTAGKTGTATAGEDEDQHVSSSWFAGITPKLATAVMYNRGVGNEDLEGYMVPFFGGQIPAKTFKAYMDRALDPSDCGTFPRPANIQAEKGTTYVAPKPKPKKTEKTSKPKPERTTPTPTTPAPPAPEPTTPPVPEPVPTTPPTQPTTPAPPTPPTPRTGP</sequence>
<evidence type="ECO:0000256" key="8">
    <source>
        <dbReference type="ARBA" id="ARBA00049902"/>
    </source>
</evidence>
<comment type="catalytic activity">
    <reaction evidence="8">
        <text>[GlcNAc-(1-&gt;4)-Mur2Ac(oyl-L-Ala-gamma-D-Glu-L-Lys-D-Ala-D-Ala)](n)-di-trans,octa-cis-undecaprenyl diphosphate + beta-D-GlcNAc-(1-&gt;4)-Mur2Ac(oyl-L-Ala-gamma-D-Glu-L-Lys-D-Ala-D-Ala)-di-trans,octa-cis-undecaprenyl diphosphate = [GlcNAc-(1-&gt;4)-Mur2Ac(oyl-L-Ala-gamma-D-Glu-L-Lys-D-Ala-D-Ala)](n+1)-di-trans,octa-cis-undecaprenyl diphosphate + di-trans,octa-cis-undecaprenyl diphosphate + H(+)</text>
        <dbReference type="Rhea" id="RHEA:23708"/>
        <dbReference type="Rhea" id="RHEA-COMP:9602"/>
        <dbReference type="Rhea" id="RHEA-COMP:9603"/>
        <dbReference type="ChEBI" id="CHEBI:15378"/>
        <dbReference type="ChEBI" id="CHEBI:58405"/>
        <dbReference type="ChEBI" id="CHEBI:60033"/>
        <dbReference type="ChEBI" id="CHEBI:78435"/>
        <dbReference type="EC" id="2.4.99.28"/>
    </reaction>
</comment>
<proteinExistence type="predicted"/>
<dbReference type="InterPro" id="IPR001264">
    <property type="entry name" value="Glyco_trans_51"/>
</dbReference>
<evidence type="ECO:0000256" key="2">
    <source>
        <dbReference type="ARBA" id="ARBA00022670"/>
    </source>
</evidence>
<keyword evidence="10" id="KW-0472">Membrane</keyword>
<evidence type="ECO:0000313" key="13">
    <source>
        <dbReference type="EMBL" id="UUP13712.1"/>
    </source>
</evidence>
<dbReference type="PANTHER" id="PTHR32282">
    <property type="entry name" value="BINDING PROTEIN TRANSPEPTIDASE, PUTATIVE-RELATED"/>
    <property type="match status" value="1"/>
</dbReference>
<dbReference type="Pfam" id="PF00905">
    <property type="entry name" value="Transpeptidase"/>
    <property type="match status" value="1"/>
</dbReference>
<dbReference type="Proteomes" id="UP001316184">
    <property type="component" value="Chromosome"/>
</dbReference>
<evidence type="ECO:0000256" key="9">
    <source>
        <dbReference type="SAM" id="MobiDB-lite"/>
    </source>
</evidence>
<evidence type="ECO:0000259" key="11">
    <source>
        <dbReference type="Pfam" id="PF00905"/>
    </source>
</evidence>
<dbReference type="Gene3D" id="3.40.710.10">
    <property type="entry name" value="DD-peptidase/beta-lactamase superfamily"/>
    <property type="match status" value="1"/>
</dbReference>
<evidence type="ECO:0000259" key="12">
    <source>
        <dbReference type="Pfam" id="PF00912"/>
    </source>
</evidence>
<evidence type="ECO:0000313" key="14">
    <source>
        <dbReference type="Proteomes" id="UP001316184"/>
    </source>
</evidence>
<feature type="domain" description="Glycosyl transferase family 51" evidence="12">
    <location>
        <begin position="116"/>
        <end position="289"/>
    </location>
</feature>
<keyword evidence="10" id="KW-0812">Transmembrane</keyword>
<gene>
    <name evidence="13" type="ORF">NQV15_17970</name>
</gene>
<feature type="compositionally biased region" description="Basic and acidic residues" evidence="9">
    <location>
        <begin position="708"/>
        <end position="720"/>
    </location>
</feature>
<protein>
    <submittedName>
        <fullName evidence="13">Penicillin-binding protein</fullName>
    </submittedName>
</protein>
<keyword evidence="10" id="KW-1133">Transmembrane helix</keyword>
<name>A0ABY5M8C0_9ACTN</name>
<feature type="compositionally biased region" description="Pro residues" evidence="9">
    <location>
        <begin position="725"/>
        <end position="767"/>
    </location>
</feature>
<evidence type="ECO:0000256" key="1">
    <source>
        <dbReference type="ARBA" id="ARBA00022645"/>
    </source>
</evidence>